<reference evidence="1" key="1">
    <citation type="submission" date="2019-12" db="EMBL/GenBank/DDBJ databases">
        <title>Genome sequencing and annotation of Brassica cretica.</title>
        <authorList>
            <person name="Studholme D.J."/>
            <person name="Sarris P.F."/>
        </authorList>
    </citation>
    <scope>NUCLEOTIDE SEQUENCE</scope>
    <source>
        <strain evidence="1">PFS-001/15</strain>
        <tissue evidence="1">Leaf</tissue>
    </source>
</reference>
<dbReference type="EMBL" id="QGKW02001911">
    <property type="protein sequence ID" value="KAF2565855.1"/>
    <property type="molecule type" value="Genomic_DNA"/>
</dbReference>
<evidence type="ECO:0000313" key="1">
    <source>
        <dbReference type="EMBL" id="KAF2565855.1"/>
    </source>
</evidence>
<gene>
    <name evidence="1" type="ORF">F2Q68_00027046</name>
</gene>
<evidence type="ECO:0000313" key="2">
    <source>
        <dbReference type="Proteomes" id="UP000712281"/>
    </source>
</evidence>
<organism evidence="1 2">
    <name type="scientific">Brassica cretica</name>
    <name type="common">Mustard</name>
    <dbReference type="NCBI Taxonomy" id="69181"/>
    <lineage>
        <taxon>Eukaryota</taxon>
        <taxon>Viridiplantae</taxon>
        <taxon>Streptophyta</taxon>
        <taxon>Embryophyta</taxon>
        <taxon>Tracheophyta</taxon>
        <taxon>Spermatophyta</taxon>
        <taxon>Magnoliopsida</taxon>
        <taxon>eudicotyledons</taxon>
        <taxon>Gunneridae</taxon>
        <taxon>Pentapetalae</taxon>
        <taxon>rosids</taxon>
        <taxon>malvids</taxon>
        <taxon>Brassicales</taxon>
        <taxon>Brassicaceae</taxon>
        <taxon>Brassiceae</taxon>
        <taxon>Brassica</taxon>
    </lineage>
</organism>
<comment type="caution">
    <text evidence="1">The sequence shown here is derived from an EMBL/GenBank/DDBJ whole genome shotgun (WGS) entry which is preliminary data.</text>
</comment>
<name>A0A8S9I8M0_BRACR</name>
<dbReference type="Proteomes" id="UP000712281">
    <property type="component" value="Unassembled WGS sequence"/>
</dbReference>
<accession>A0A8S9I8M0</accession>
<sequence length="59" mass="6980">MKSSKEEERSFGALYLGEEHNLYKKGDSRVCESRNRLEHKSIGEDMFRKEDHDLGKSQY</sequence>
<protein>
    <submittedName>
        <fullName evidence="1">Uncharacterized protein</fullName>
    </submittedName>
</protein>
<proteinExistence type="predicted"/>
<dbReference type="AlphaFoldDB" id="A0A8S9I8M0"/>